<name>A0A9N7CRX4_9PROT</name>
<feature type="active site" evidence="2">
    <location>
        <position position="134"/>
    </location>
</feature>
<evidence type="ECO:0000313" key="4">
    <source>
        <dbReference type="EMBL" id="PYD66241.1"/>
    </source>
</evidence>
<reference evidence="5" key="1">
    <citation type="submission" date="2017-02" db="EMBL/GenBank/DDBJ databases">
        <title>zhang.</title>
        <authorList>
            <person name="Zhang H."/>
        </authorList>
    </citation>
    <scope>NUCLEOTIDE SEQUENCE [LARGE SCALE GENOMIC DNA]</scope>
    <source>
        <strain evidence="5">RZS01</strain>
    </source>
</reference>
<protein>
    <recommendedName>
        <fullName evidence="2">Peptide deformylase-like</fullName>
    </recommendedName>
    <alternativeName>
        <fullName evidence="2">Polypeptide deformylase-like</fullName>
    </alternativeName>
</protein>
<dbReference type="OrthoDB" id="9804313at2"/>
<dbReference type="Proteomes" id="UP000189683">
    <property type="component" value="Chromosome"/>
</dbReference>
<dbReference type="Gene3D" id="3.90.45.10">
    <property type="entry name" value="Peptide deformylase"/>
    <property type="match status" value="1"/>
</dbReference>
<reference evidence="4 6" key="3">
    <citation type="submission" date="2017-06" db="EMBL/GenBank/DDBJ databases">
        <title>A draft genome sequence of Komagataeibacter nataicola LMG 1536.</title>
        <authorList>
            <person name="Skraban J."/>
            <person name="Cleenwerck I."/>
            <person name="Vandamme P."/>
            <person name="Trcek J."/>
        </authorList>
    </citation>
    <scope>NUCLEOTIDE SEQUENCE [LARGE SCALE GENOMIC DNA]</scope>
    <source>
        <strain evidence="4 6">LMG 1536</strain>
    </source>
</reference>
<dbReference type="SUPFAM" id="SSF56420">
    <property type="entry name" value="Peptide deformylase"/>
    <property type="match status" value="1"/>
</dbReference>
<dbReference type="EMBL" id="NIRT01000014">
    <property type="protein sequence ID" value="PYD66241.1"/>
    <property type="molecule type" value="Genomic_DNA"/>
</dbReference>
<dbReference type="KEGG" id="kna:B0W47_10560"/>
<comment type="similarity">
    <text evidence="1 2">Belongs to the polypeptide deformylase family.</text>
</comment>
<dbReference type="NCBIfam" id="NF009484">
    <property type="entry name" value="PRK12846.1-5"/>
    <property type="match status" value="1"/>
</dbReference>
<dbReference type="PIRSF" id="PIRSF004749">
    <property type="entry name" value="Pep_def"/>
    <property type="match status" value="1"/>
</dbReference>
<dbReference type="PANTHER" id="PTHR10458">
    <property type="entry name" value="PEPTIDE DEFORMYLASE"/>
    <property type="match status" value="1"/>
</dbReference>
<evidence type="ECO:0000256" key="2">
    <source>
        <dbReference type="HAMAP-Rule" id="MF_00163"/>
    </source>
</evidence>
<dbReference type="RefSeq" id="WP_078525920.1">
    <property type="nucleotide sequence ID" value="NZ_CP019875.1"/>
</dbReference>
<dbReference type="Proteomes" id="UP000247512">
    <property type="component" value="Unassembled WGS sequence"/>
</dbReference>
<evidence type="ECO:0000256" key="1">
    <source>
        <dbReference type="ARBA" id="ARBA00010759"/>
    </source>
</evidence>
<evidence type="ECO:0000313" key="3">
    <source>
        <dbReference type="EMBL" id="AQU87846.1"/>
    </source>
</evidence>
<organism evidence="3 5">
    <name type="scientific">Komagataeibacter nataicola</name>
    <dbReference type="NCBI Taxonomy" id="265960"/>
    <lineage>
        <taxon>Bacteria</taxon>
        <taxon>Pseudomonadati</taxon>
        <taxon>Pseudomonadota</taxon>
        <taxon>Alphaproteobacteria</taxon>
        <taxon>Acetobacterales</taxon>
        <taxon>Acetobacteraceae</taxon>
        <taxon>Komagataeibacter</taxon>
    </lineage>
</organism>
<reference evidence="3" key="2">
    <citation type="submission" date="2017-02" db="EMBL/GenBank/DDBJ databases">
        <authorList>
            <person name="Zhang H."/>
        </authorList>
    </citation>
    <scope>NUCLEOTIDE SEQUENCE</scope>
    <source>
        <strain evidence="3">RZS01</strain>
    </source>
</reference>
<dbReference type="AlphaFoldDB" id="A0A9N7CRX4"/>
<sequence>MAIVPIIRYPHACLEQVARPVDATSAETALLARDLLDTLRAAPGLGITASHVGQPLRLVVIDLHDGAGAHVYANPEVIWHADDTATMEEGSLSMPGIHAPVTRPARVRVRYDRPDGTVAEDEACGLLSACLQHEIDQTNGLFWTRRLSRLRRERALRRYARLEREHEGNG</sequence>
<accession>A0A9N7CRX4</accession>
<dbReference type="GO" id="GO:0042586">
    <property type="term" value="F:peptide deformylase activity"/>
    <property type="evidence" value="ECO:0007669"/>
    <property type="project" value="InterPro"/>
</dbReference>
<evidence type="ECO:0000313" key="6">
    <source>
        <dbReference type="Proteomes" id="UP000247512"/>
    </source>
</evidence>
<dbReference type="InterPro" id="IPR036821">
    <property type="entry name" value="Peptide_deformylase_sf"/>
</dbReference>
<comment type="caution">
    <text evidence="2">Lacks conserved residue(s) required for the propagation of feature annotation.</text>
</comment>
<dbReference type="CDD" id="cd00487">
    <property type="entry name" value="Pep_deformylase"/>
    <property type="match status" value="1"/>
</dbReference>
<dbReference type="HAMAP" id="MF_00163">
    <property type="entry name" value="Pep_deformylase"/>
    <property type="match status" value="1"/>
</dbReference>
<dbReference type="EMBL" id="CP019875">
    <property type="protein sequence ID" value="AQU87846.1"/>
    <property type="molecule type" value="Genomic_DNA"/>
</dbReference>
<dbReference type="PRINTS" id="PR01576">
    <property type="entry name" value="PDEFORMYLASE"/>
</dbReference>
<dbReference type="InterPro" id="IPR023635">
    <property type="entry name" value="Peptide_deformylase"/>
</dbReference>
<dbReference type="Pfam" id="PF01327">
    <property type="entry name" value="Pep_deformylase"/>
    <property type="match status" value="1"/>
</dbReference>
<gene>
    <name evidence="3" type="ORF">B0W47_10560</name>
    <name evidence="4" type="ORF">CDI09_09610</name>
</gene>
<keyword evidence="6" id="KW-1185">Reference proteome</keyword>
<evidence type="ECO:0000313" key="5">
    <source>
        <dbReference type="Proteomes" id="UP000189683"/>
    </source>
</evidence>
<proteinExistence type="inferred from homology"/>
<dbReference type="PANTHER" id="PTHR10458:SF22">
    <property type="entry name" value="PEPTIDE DEFORMYLASE"/>
    <property type="match status" value="1"/>
</dbReference>